<accession>A0A8T0RQP7</accession>
<sequence length="197" mass="21899">MEEWRELARSVPGTLLLVVDGTTTRRLLASFDRTHGRLQRVVNLAVCLRSGDTDLGRPSAEPCPSVNVEETCCELDRLTALHGAAGRVFIICAMFLGHRADPLWESWEVHRAAALDHAAEAQHLLRSAATHARAARAADRMADSFDRPSPAWDAWVAASLSHARRTIWVEMRALAAVCRMCDAVALEFFDAWMILNR</sequence>
<name>A0A8T0RQP7_PANVG</name>
<keyword evidence="2" id="KW-1185">Reference proteome</keyword>
<organism evidence="1 2">
    <name type="scientific">Panicum virgatum</name>
    <name type="common">Blackwell switchgrass</name>
    <dbReference type="NCBI Taxonomy" id="38727"/>
    <lineage>
        <taxon>Eukaryota</taxon>
        <taxon>Viridiplantae</taxon>
        <taxon>Streptophyta</taxon>
        <taxon>Embryophyta</taxon>
        <taxon>Tracheophyta</taxon>
        <taxon>Spermatophyta</taxon>
        <taxon>Magnoliopsida</taxon>
        <taxon>Liliopsida</taxon>
        <taxon>Poales</taxon>
        <taxon>Poaceae</taxon>
        <taxon>PACMAD clade</taxon>
        <taxon>Panicoideae</taxon>
        <taxon>Panicodae</taxon>
        <taxon>Paniceae</taxon>
        <taxon>Panicinae</taxon>
        <taxon>Panicum</taxon>
        <taxon>Panicum sect. Hiantes</taxon>
    </lineage>
</organism>
<proteinExistence type="predicted"/>
<dbReference type="Proteomes" id="UP000823388">
    <property type="component" value="Chromosome 5N"/>
</dbReference>
<protein>
    <submittedName>
        <fullName evidence="1">Uncharacterized protein</fullName>
    </submittedName>
</protein>
<reference evidence="1" key="1">
    <citation type="submission" date="2020-05" db="EMBL/GenBank/DDBJ databases">
        <title>WGS assembly of Panicum virgatum.</title>
        <authorList>
            <person name="Lovell J.T."/>
            <person name="Jenkins J."/>
            <person name="Shu S."/>
            <person name="Juenger T.E."/>
            <person name="Schmutz J."/>
        </authorList>
    </citation>
    <scope>NUCLEOTIDE SEQUENCE</scope>
    <source>
        <strain evidence="1">AP13</strain>
    </source>
</reference>
<evidence type="ECO:0000313" key="1">
    <source>
        <dbReference type="EMBL" id="KAG2586883.1"/>
    </source>
</evidence>
<comment type="caution">
    <text evidence="1">The sequence shown here is derived from an EMBL/GenBank/DDBJ whole genome shotgun (WGS) entry which is preliminary data.</text>
</comment>
<evidence type="ECO:0000313" key="2">
    <source>
        <dbReference type="Proteomes" id="UP000823388"/>
    </source>
</evidence>
<dbReference type="AlphaFoldDB" id="A0A8T0RQP7"/>
<dbReference type="EMBL" id="CM029046">
    <property type="protein sequence ID" value="KAG2586883.1"/>
    <property type="molecule type" value="Genomic_DNA"/>
</dbReference>
<gene>
    <name evidence="1" type="ORF">PVAP13_5NG086700</name>
</gene>